<feature type="transmembrane region" description="Helical" evidence="2">
    <location>
        <begin position="21"/>
        <end position="40"/>
    </location>
</feature>
<dbReference type="AlphaFoldDB" id="A0A239CSK3"/>
<keyword evidence="2" id="KW-0472">Membrane</keyword>
<evidence type="ECO:0000313" key="4">
    <source>
        <dbReference type="Proteomes" id="UP000198415"/>
    </source>
</evidence>
<name>A0A239CSK3_9ACTN</name>
<protein>
    <submittedName>
        <fullName evidence="3">Uncharacterized protein</fullName>
    </submittedName>
</protein>
<accession>A0A239CSK3</accession>
<evidence type="ECO:0000256" key="2">
    <source>
        <dbReference type="SAM" id="Phobius"/>
    </source>
</evidence>
<keyword evidence="4" id="KW-1185">Reference proteome</keyword>
<proteinExistence type="predicted"/>
<evidence type="ECO:0000313" key="3">
    <source>
        <dbReference type="EMBL" id="SNS22641.1"/>
    </source>
</evidence>
<reference evidence="3 4" key="1">
    <citation type="submission" date="2017-06" db="EMBL/GenBank/DDBJ databases">
        <authorList>
            <person name="Kim H.J."/>
            <person name="Triplett B.A."/>
        </authorList>
    </citation>
    <scope>NUCLEOTIDE SEQUENCE [LARGE SCALE GENOMIC DNA]</scope>
    <source>
        <strain evidence="3 4">DSM 43151</strain>
    </source>
</reference>
<organism evidence="3 4">
    <name type="scientific">Actinoplanes regularis</name>
    <dbReference type="NCBI Taxonomy" id="52697"/>
    <lineage>
        <taxon>Bacteria</taxon>
        <taxon>Bacillati</taxon>
        <taxon>Actinomycetota</taxon>
        <taxon>Actinomycetes</taxon>
        <taxon>Micromonosporales</taxon>
        <taxon>Micromonosporaceae</taxon>
        <taxon>Actinoplanes</taxon>
    </lineage>
</organism>
<sequence>MGAGGALDNAVVNWSGEIWPYVWPVAALIGGLGLLWSAIATPAGRLPGPKTYWVYLGLLVMWTGDAAVGEARPLFERAGKGAVAAPAWIALAVVLVRRRHHRLRSAAAAEQPEDAPGRSTGATT</sequence>
<keyword evidence="2" id="KW-1133">Transmembrane helix</keyword>
<dbReference type="Proteomes" id="UP000198415">
    <property type="component" value="Unassembled WGS sequence"/>
</dbReference>
<feature type="transmembrane region" description="Helical" evidence="2">
    <location>
        <begin position="78"/>
        <end position="96"/>
    </location>
</feature>
<keyword evidence="2" id="KW-0812">Transmembrane</keyword>
<evidence type="ECO:0000256" key="1">
    <source>
        <dbReference type="SAM" id="MobiDB-lite"/>
    </source>
</evidence>
<feature type="transmembrane region" description="Helical" evidence="2">
    <location>
        <begin position="52"/>
        <end position="72"/>
    </location>
</feature>
<dbReference type="EMBL" id="FZNR01000012">
    <property type="protein sequence ID" value="SNS22641.1"/>
    <property type="molecule type" value="Genomic_DNA"/>
</dbReference>
<feature type="region of interest" description="Disordered" evidence="1">
    <location>
        <begin position="103"/>
        <end position="124"/>
    </location>
</feature>
<gene>
    <name evidence="3" type="ORF">SAMN06264365_11247</name>
</gene>